<feature type="compositionally biased region" description="Basic and acidic residues" evidence="1">
    <location>
        <begin position="28"/>
        <end position="46"/>
    </location>
</feature>
<dbReference type="EMBL" id="AP003491">
    <property type="protein sequence ID" value="BAD68426.1"/>
    <property type="molecule type" value="Genomic_DNA"/>
</dbReference>
<reference evidence="2" key="2">
    <citation type="submission" date="2002-06" db="EMBL/GenBank/DDBJ databases">
        <title>Oryza sativa nipponbare(GA3) genomic DNA, chromosome 6, BAC clone:OSJNBa0084K06.</title>
        <authorList>
            <person name="Sasaki T."/>
            <person name="Matsumoto T."/>
            <person name="Katayose Y."/>
        </authorList>
    </citation>
    <scope>NUCLEOTIDE SEQUENCE</scope>
</reference>
<feature type="compositionally biased region" description="Gly residues" evidence="1">
    <location>
        <begin position="61"/>
        <end position="82"/>
    </location>
</feature>
<reference evidence="3" key="1">
    <citation type="submission" date="2001-04" db="EMBL/GenBank/DDBJ databases">
        <title>Oryza sativa nipponbare(GA3) genomic DNA, chromosome 6, PAC clone:P0662B01.</title>
        <authorList>
            <person name="Sasaki T."/>
            <person name="Matsumoto T."/>
            <person name="Yamamoto K."/>
        </authorList>
    </citation>
    <scope>NUCLEOTIDE SEQUENCE</scope>
</reference>
<evidence type="ECO:0000313" key="3">
    <source>
        <dbReference type="EMBL" id="BAD68426.1"/>
    </source>
</evidence>
<evidence type="ECO:0000313" key="2">
    <source>
        <dbReference type="EMBL" id="BAD54420.1"/>
    </source>
</evidence>
<feature type="region of interest" description="Disordered" evidence="1">
    <location>
        <begin position="22"/>
        <end position="98"/>
    </location>
</feature>
<protein>
    <submittedName>
        <fullName evidence="2">Uncharacterized protein</fullName>
    </submittedName>
</protein>
<dbReference type="Proteomes" id="UP000000763">
    <property type="component" value="Chromosome 6"/>
</dbReference>
<accession>Q5Z6J9</accession>
<reference evidence="4" key="4">
    <citation type="journal article" date="2008" name="Nucleic Acids Res.">
        <title>The rice annotation project database (RAP-DB): 2008 update.</title>
        <authorList>
            <consortium name="The rice annotation project (RAP)"/>
        </authorList>
    </citation>
    <scope>GENOME REANNOTATION</scope>
    <source>
        <strain evidence="4">cv. Nipponbare</strain>
    </source>
</reference>
<organism evidence="2 4">
    <name type="scientific">Oryza sativa subsp. japonica</name>
    <name type="common">Rice</name>
    <dbReference type="NCBI Taxonomy" id="39947"/>
    <lineage>
        <taxon>Eukaryota</taxon>
        <taxon>Viridiplantae</taxon>
        <taxon>Streptophyta</taxon>
        <taxon>Embryophyta</taxon>
        <taxon>Tracheophyta</taxon>
        <taxon>Spermatophyta</taxon>
        <taxon>Magnoliopsida</taxon>
        <taxon>Liliopsida</taxon>
        <taxon>Poales</taxon>
        <taxon>Poaceae</taxon>
        <taxon>BOP clade</taxon>
        <taxon>Oryzoideae</taxon>
        <taxon>Oryzeae</taxon>
        <taxon>Oryzinae</taxon>
        <taxon>Oryza</taxon>
        <taxon>Oryza sativa</taxon>
    </lineage>
</organism>
<gene>
    <name evidence="2" type="ORF">OSJNBa0084K06.46</name>
    <name evidence="3" type="ORF">P0662B01.8</name>
</gene>
<feature type="compositionally biased region" description="Basic and acidic residues" evidence="1">
    <location>
        <begin position="83"/>
        <end position="98"/>
    </location>
</feature>
<evidence type="ECO:0000256" key="1">
    <source>
        <dbReference type="SAM" id="MobiDB-lite"/>
    </source>
</evidence>
<dbReference type="EMBL" id="AP005387">
    <property type="protein sequence ID" value="BAD54420.1"/>
    <property type="molecule type" value="Genomic_DNA"/>
</dbReference>
<dbReference type="AlphaFoldDB" id="Q5Z6J9"/>
<reference evidence="4" key="3">
    <citation type="journal article" date="2005" name="Nature">
        <title>The map-based sequence of the rice genome.</title>
        <authorList>
            <consortium name="International rice genome sequencing project (IRGSP)"/>
            <person name="Matsumoto T."/>
            <person name="Wu J."/>
            <person name="Kanamori H."/>
            <person name="Katayose Y."/>
            <person name="Fujisawa M."/>
            <person name="Namiki N."/>
            <person name="Mizuno H."/>
            <person name="Yamamoto K."/>
            <person name="Antonio B.A."/>
            <person name="Baba T."/>
            <person name="Sakata K."/>
            <person name="Nagamura Y."/>
            <person name="Aoki H."/>
            <person name="Arikawa K."/>
            <person name="Arita K."/>
            <person name="Bito T."/>
            <person name="Chiden Y."/>
            <person name="Fujitsuka N."/>
            <person name="Fukunaka R."/>
            <person name="Hamada M."/>
            <person name="Harada C."/>
            <person name="Hayashi A."/>
            <person name="Hijishita S."/>
            <person name="Honda M."/>
            <person name="Hosokawa S."/>
            <person name="Ichikawa Y."/>
            <person name="Idonuma A."/>
            <person name="Iijima M."/>
            <person name="Ikeda M."/>
            <person name="Ikeno M."/>
            <person name="Ito K."/>
            <person name="Ito S."/>
            <person name="Ito T."/>
            <person name="Ito Y."/>
            <person name="Ito Y."/>
            <person name="Iwabuchi A."/>
            <person name="Kamiya K."/>
            <person name="Karasawa W."/>
            <person name="Kurita K."/>
            <person name="Katagiri S."/>
            <person name="Kikuta A."/>
            <person name="Kobayashi H."/>
            <person name="Kobayashi N."/>
            <person name="Machita K."/>
            <person name="Maehara T."/>
            <person name="Masukawa M."/>
            <person name="Mizubayashi T."/>
            <person name="Mukai Y."/>
            <person name="Nagasaki H."/>
            <person name="Nagata Y."/>
            <person name="Naito S."/>
            <person name="Nakashima M."/>
            <person name="Nakama Y."/>
            <person name="Nakamichi Y."/>
            <person name="Nakamura M."/>
            <person name="Meguro A."/>
            <person name="Negishi M."/>
            <person name="Ohta I."/>
            <person name="Ohta T."/>
            <person name="Okamoto M."/>
            <person name="Ono N."/>
            <person name="Saji S."/>
            <person name="Sakaguchi M."/>
            <person name="Sakai K."/>
            <person name="Shibata M."/>
            <person name="Shimokawa T."/>
            <person name="Song J."/>
            <person name="Takazaki Y."/>
            <person name="Terasawa K."/>
            <person name="Tsugane M."/>
            <person name="Tsuji K."/>
            <person name="Ueda S."/>
            <person name="Waki K."/>
            <person name="Yamagata H."/>
            <person name="Yamamoto M."/>
            <person name="Yamamoto S."/>
            <person name="Yamane H."/>
            <person name="Yoshiki S."/>
            <person name="Yoshihara R."/>
            <person name="Yukawa K."/>
            <person name="Zhong H."/>
            <person name="Yano M."/>
            <person name="Yuan Q."/>
            <person name="Ouyang S."/>
            <person name="Liu J."/>
            <person name="Jones K.M."/>
            <person name="Gansberger K."/>
            <person name="Moffat K."/>
            <person name="Hill J."/>
            <person name="Bera J."/>
            <person name="Fadrosh D."/>
            <person name="Jin S."/>
            <person name="Johri S."/>
            <person name="Kim M."/>
            <person name="Overton L."/>
            <person name="Reardon M."/>
            <person name="Tsitrin T."/>
            <person name="Vuong H."/>
            <person name="Weaver B."/>
            <person name="Ciecko A."/>
            <person name="Tallon L."/>
            <person name="Jackson J."/>
            <person name="Pai G."/>
            <person name="Aken S.V."/>
            <person name="Utterback T."/>
            <person name="Reidmuller S."/>
            <person name="Feldblyum T."/>
            <person name="Hsiao J."/>
            <person name="Zismann V."/>
            <person name="Iobst S."/>
            <person name="de Vazeille A.R."/>
            <person name="Buell C.R."/>
            <person name="Ying K."/>
            <person name="Li Y."/>
            <person name="Lu T."/>
            <person name="Huang Y."/>
            <person name="Zhao Q."/>
            <person name="Feng Q."/>
            <person name="Zhang L."/>
            <person name="Zhu J."/>
            <person name="Weng Q."/>
            <person name="Mu J."/>
            <person name="Lu Y."/>
            <person name="Fan D."/>
            <person name="Liu Y."/>
            <person name="Guan J."/>
            <person name="Zhang Y."/>
            <person name="Yu S."/>
            <person name="Liu X."/>
            <person name="Zhang Y."/>
            <person name="Hong G."/>
            <person name="Han B."/>
            <person name="Choisne N."/>
            <person name="Demange N."/>
            <person name="Orjeda G."/>
            <person name="Samain S."/>
            <person name="Cattolico L."/>
            <person name="Pelletier E."/>
            <person name="Couloux A."/>
            <person name="Segurens B."/>
            <person name="Wincker P."/>
            <person name="D'Hont A."/>
            <person name="Scarpelli C."/>
            <person name="Weissenbach J."/>
            <person name="Salanoubat M."/>
            <person name="Quetier F."/>
            <person name="Yu Y."/>
            <person name="Kim H.R."/>
            <person name="Rambo T."/>
            <person name="Currie J."/>
            <person name="Collura K."/>
            <person name="Luo M."/>
            <person name="Yang T."/>
            <person name="Ammiraju J.S.S."/>
            <person name="Engler F."/>
            <person name="Soderlund C."/>
            <person name="Wing R.A."/>
            <person name="Palmer L.E."/>
            <person name="de la Bastide M."/>
            <person name="Spiegel L."/>
            <person name="Nascimento L."/>
            <person name="Zutavern T."/>
            <person name="O'Shaughnessy A."/>
            <person name="Dike S."/>
            <person name="Dedhia N."/>
            <person name="Preston R."/>
            <person name="Balija V."/>
            <person name="McCombie W.R."/>
            <person name="Chow T."/>
            <person name="Chen H."/>
            <person name="Chung M."/>
            <person name="Chen C."/>
            <person name="Shaw J."/>
            <person name="Wu H."/>
            <person name="Hsiao K."/>
            <person name="Chao Y."/>
            <person name="Chu M."/>
            <person name="Cheng C."/>
            <person name="Hour A."/>
            <person name="Lee P."/>
            <person name="Lin S."/>
            <person name="Lin Y."/>
            <person name="Liou J."/>
            <person name="Liu S."/>
            <person name="Hsing Y."/>
            <person name="Raghuvanshi S."/>
            <person name="Mohanty A."/>
            <person name="Bharti A.K."/>
            <person name="Gaur A."/>
            <person name="Gupta V."/>
            <person name="Kumar D."/>
            <person name="Ravi V."/>
            <person name="Vij S."/>
            <person name="Kapur A."/>
            <person name="Khurana P."/>
            <person name="Khurana P."/>
            <person name="Khurana J.P."/>
            <person name="Tyagi A.K."/>
            <person name="Gaikwad K."/>
            <person name="Singh A."/>
            <person name="Dalal V."/>
            <person name="Srivastava S."/>
            <person name="Dixit A."/>
            <person name="Pal A.K."/>
            <person name="Ghazi I.A."/>
            <person name="Yadav M."/>
            <person name="Pandit A."/>
            <person name="Bhargava A."/>
            <person name="Sureshbabu K."/>
            <person name="Batra K."/>
            <person name="Sharma T.R."/>
            <person name="Mohapatra T."/>
            <person name="Singh N.K."/>
            <person name="Messing J."/>
            <person name="Nelson A.B."/>
            <person name="Fuks G."/>
            <person name="Kavchok S."/>
            <person name="Keizer G."/>
            <person name="Linton E."/>
            <person name="Llaca V."/>
            <person name="Song R."/>
            <person name="Tanyolac B."/>
            <person name="Young S."/>
            <person name="Ho-Il K."/>
            <person name="Hahn J.H."/>
            <person name="Sangsakoo G."/>
            <person name="Vanavichit A."/>
            <person name="de Mattos Luiz.A.T."/>
            <person name="Zimmer P.D."/>
            <person name="Malone G."/>
            <person name="Dellagostin O."/>
            <person name="de Oliveira A.C."/>
            <person name="Bevan M."/>
            <person name="Bancroft I."/>
            <person name="Minx P."/>
            <person name="Cordum H."/>
            <person name="Wilson R."/>
            <person name="Cheng Z."/>
            <person name="Jin W."/>
            <person name="Jiang J."/>
            <person name="Leong S.A."/>
            <person name="Iwama H."/>
            <person name="Gojobori T."/>
            <person name="Itoh T."/>
            <person name="Niimura Y."/>
            <person name="Fujii Y."/>
            <person name="Habara T."/>
            <person name="Sakai H."/>
            <person name="Sato Y."/>
            <person name="Wilson G."/>
            <person name="Kumar K."/>
            <person name="McCouch S."/>
            <person name="Juretic N."/>
            <person name="Hoen D."/>
            <person name="Wright S."/>
            <person name="Bruskiewich R."/>
            <person name="Bureau T."/>
            <person name="Miyao A."/>
            <person name="Hirochika H."/>
            <person name="Nishikawa T."/>
            <person name="Kadowaki K."/>
            <person name="Sugiura M."/>
            <person name="Burr B."/>
            <person name="Sasaki T."/>
        </authorList>
    </citation>
    <scope>NUCLEOTIDE SEQUENCE [LARGE SCALE GENOMIC DNA]</scope>
    <source>
        <strain evidence="4">cv. Nipponbare</strain>
    </source>
</reference>
<sequence>MGDGALVTTAVNEEIPLFLNAQEGGNAGERRDAKEKMSRERKRTCGEGEMWGAVREEGGRRGGPSGEEGLRVGGACGDQGTGRGREAEAERGGEGGGG</sequence>
<name>Q5Z6J9_ORYSJ</name>
<evidence type="ECO:0000313" key="4">
    <source>
        <dbReference type="Proteomes" id="UP000000763"/>
    </source>
</evidence>
<proteinExistence type="predicted"/>